<dbReference type="GO" id="GO:0005737">
    <property type="term" value="C:cytoplasm"/>
    <property type="evidence" value="ECO:0007669"/>
    <property type="project" value="InterPro"/>
</dbReference>
<evidence type="ECO:0000256" key="5">
    <source>
        <dbReference type="ARBA" id="ARBA00022553"/>
    </source>
</evidence>
<dbReference type="PROSITE" id="PS50109">
    <property type="entry name" value="HIS_KIN"/>
    <property type="match status" value="1"/>
</dbReference>
<dbReference type="GO" id="GO:0000155">
    <property type="term" value="F:phosphorelay sensor kinase activity"/>
    <property type="evidence" value="ECO:0007669"/>
    <property type="project" value="InterPro"/>
</dbReference>
<evidence type="ECO:0000313" key="14">
    <source>
        <dbReference type="Proteomes" id="UP000036923"/>
    </source>
</evidence>
<dbReference type="GO" id="GO:0005524">
    <property type="term" value="F:ATP binding"/>
    <property type="evidence" value="ECO:0007669"/>
    <property type="project" value="UniProtKB-KW"/>
</dbReference>
<dbReference type="Pfam" id="PF02895">
    <property type="entry name" value="H-kinase_dim"/>
    <property type="match status" value="1"/>
</dbReference>
<evidence type="ECO:0000256" key="8">
    <source>
        <dbReference type="ARBA" id="ARBA00022840"/>
    </source>
</evidence>
<evidence type="ECO:0000259" key="12">
    <source>
        <dbReference type="PROSITE" id="PS50851"/>
    </source>
</evidence>
<dbReference type="InterPro" id="IPR005467">
    <property type="entry name" value="His_kinase_dom"/>
</dbReference>
<comment type="catalytic activity">
    <reaction evidence="1">
        <text>ATP + protein L-histidine = ADP + protein N-phospho-L-histidine.</text>
        <dbReference type="EC" id="2.7.13.3"/>
    </reaction>
</comment>
<dbReference type="InterPro" id="IPR036890">
    <property type="entry name" value="HATPase_C_sf"/>
</dbReference>
<comment type="function">
    <text evidence="10">Involved in the transmission of sensory signals from the chemoreceptors to the flagellar motors. CheA is autophosphorylated; it can transfer its phosphate group to either CheB or CheY.</text>
</comment>
<name>A0A0L6JNC2_9FIRM</name>
<keyword evidence="4" id="KW-0145">Chemotaxis</keyword>
<dbReference type="EC" id="2.7.13.3" evidence="2"/>
<dbReference type="SUPFAM" id="SSF50341">
    <property type="entry name" value="CheW-like"/>
    <property type="match status" value="1"/>
</dbReference>
<dbReference type="SUPFAM" id="SSF47384">
    <property type="entry name" value="Homodimeric domain of signal transducing histidine kinase"/>
    <property type="match status" value="1"/>
</dbReference>
<dbReference type="SUPFAM" id="SSF55874">
    <property type="entry name" value="ATPase domain of HSP90 chaperone/DNA topoisomerase II/histidine kinase"/>
    <property type="match status" value="1"/>
</dbReference>
<evidence type="ECO:0000256" key="3">
    <source>
        <dbReference type="ARBA" id="ARBA00021495"/>
    </source>
</evidence>
<dbReference type="PANTHER" id="PTHR43395">
    <property type="entry name" value="SENSOR HISTIDINE KINASE CHEA"/>
    <property type="match status" value="1"/>
</dbReference>
<dbReference type="FunFam" id="3.30.565.10:FF:000016">
    <property type="entry name" value="Chemotaxis protein CheA, putative"/>
    <property type="match status" value="1"/>
</dbReference>
<protein>
    <recommendedName>
        <fullName evidence="3">Chemotaxis protein CheA</fullName>
        <ecNumber evidence="2">2.7.13.3</ecNumber>
    </recommendedName>
</protein>
<evidence type="ECO:0000256" key="4">
    <source>
        <dbReference type="ARBA" id="ARBA00022500"/>
    </source>
</evidence>
<dbReference type="Gene3D" id="2.30.30.40">
    <property type="entry name" value="SH3 Domains"/>
    <property type="match status" value="1"/>
</dbReference>
<dbReference type="GO" id="GO:0006935">
    <property type="term" value="P:chemotaxis"/>
    <property type="evidence" value="ECO:0007669"/>
    <property type="project" value="UniProtKB-KW"/>
</dbReference>
<keyword evidence="8" id="KW-0547">Nucleotide-binding</keyword>
<dbReference type="InterPro" id="IPR002545">
    <property type="entry name" value="CheW-lke_dom"/>
</dbReference>
<dbReference type="Gene3D" id="1.10.287.560">
    <property type="entry name" value="Histidine kinase CheA-like, homodimeric domain"/>
    <property type="match status" value="1"/>
</dbReference>
<dbReference type="InterPro" id="IPR004358">
    <property type="entry name" value="Sig_transdc_His_kin-like_C"/>
</dbReference>
<dbReference type="SMART" id="SM00260">
    <property type="entry name" value="CheW"/>
    <property type="match status" value="1"/>
</dbReference>
<dbReference type="Pfam" id="PF02518">
    <property type="entry name" value="HATPase_c"/>
    <property type="match status" value="1"/>
</dbReference>
<dbReference type="InterPro" id="IPR004105">
    <property type="entry name" value="CheA-like_dim"/>
</dbReference>
<evidence type="ECO:0000256" key="10">
    <source>
        <dbReference type="ARBA" id="ARBA00035100"/>
    </source>
</evidence>
<accession>A0A0L6JNC2</accession>
<keyword evidence="9" id="KW-0902">Two-component regulatory system</keyword>
<feature type="domain" description="Histidine kinase" evidence="11">
    <location>
        <begin position="32"/>
        <end position="236"/>
    </location>
</feature>
<evidence type="ECO:0000259" key="11">
    <source>
        <dbReference type="PROSITE" id="PS50109"/>
    </source>
</evidence>
<evidence type="ECO:0000256" key="6">
    <source>
        <dbReference type="ARBA" id="ARBA00022679"/>
    </source>
</evidence>
<dbReference type="CDD" id="cd00731">
    <property type="entry name" value="CheA_reg"/>
    <property type="match status" value="1"/>
</dbReference>
<dbReference type="InterPro" id="IPR051315">
    <property type="entry name" value="Bact_Chemotaxis_CheA"/>
</dbReference>
<dbReference type="InterPro" id="IPR037006">
    <property type="entry name" value="CheA-like_homodim_sf"/>
</dbReference>
<dbReference type="PANTHER" id="PTHR43395:SF10">
    <property type="entry name" value="CHEMOTAXIS PROTEIN CHEA"/>
    <property type="match status" value="1"/>
</dbReference>
<keyword evidence="14" id="KW-1185">Reference proteome</keyword>
<evidence type="ECO:0000256" key="1">
    <source>
        <dbReference type="ARBA" id="ARBA00000085"/>
    </source>
</evidence>
<dbReference type="PROSITE" id="PS50851">
    <property type="entry name" value="CHEW"/>
    <property type="match status" value="1"/>
</dbReference>
<dbReference type="CDD" id="cd16916">
    <property type="entry name" value="HATPase_CheA-like"/>
    <property type="match status" value="1"/>
</dbReference>
<keyword evidence="8" id="KW-0067">ATP-binding</keyword>
<dbReference type="SMART" id="SM00387">
    <property type="entry name" value="HATPase_c"/>
    <property type="match status" value="1"/>
</dbReference>
<keyword evidence="6" id="KW-0808">Transferase</keyword>
<dbReference type="Pfam" id="PF01584">
    <property type="entry name" value="CheW"/>
    <property type="match status" value="1"/>
</dbReference>
<dbReference type="Gene3D" id="3.30.565.10">
    <property type="entry name" value="Histidine kinase-like ATPase, C-terminal domain"/>
    <property type="match status" value="1"/>
</dbReference>
<dbReference type="AlphaFoldDB" id="A0A0L6JNC2"/>
<dbReference type="SMART" id="SM01231">
    <property type="entry name" value="H-kinase_dim"/>
    <property type="match status" value="1"/>
</dbReference>
<proteinExistence type="predicted"/>
<comment type="caution">
    <text evidence="13">The sequence shown here is derived from an EMBL/GenBank/DDBJ whole genome shotgun (WGS) entry which is preliminary data.</text>
</comment>
<dbReference type="InterPro" id="IPR003594">
    <property type="entry name" value="HATPase_dom"/>
</dbReference>
<dbReference type="eggNOG" id="COG0643">
    <property type="taxonomic scope" value="Bacteria"/>
</dbReference>
<dbReference type="PATRIC" id="fig|398512.5.peg.2672"/>
<dbReference type="EMBL" id="LGTC01000001">
    <property type="protein sequence ID" value="KNY27293.1"/>
    <property type="molecule type" value="Genomic_DNA"/>
</dbReference>
<dbReference type="Proteomes" id="UP000036923">
    <property type="component" value="Unassembled WGS sequence"/>
</dbReference>
<reference evidence="14" key="1">
    <citation type="submission" date="2015-07" db="EMBL/GenBank/DDBJ databases">
        <title>Near-Complete Genome Sequence of the Cellulolytic Bacterium Bacteroides (Pseudobacteroides) cellulosolvens ATCC 35603.</title>
        <authorList>
            <person name="Dassa B."/>
            <person name="Utturkar S.M."/>
            <person name="Klingeman D.M."/>
            <person name="Hurt R.A."/>
            <person name="Keller M."/>
            <person name="Xu J."/>
            <person name="Reddy Y.H.K."/>
            <person name="Borovok I."/>
            <person name="Grinberg I.R."/>
            <person name="Lamed R."/>
            <person name="Zhivin O."/>
            <person name="Bayer E.A."/>
            <person name="Brown S.D."/>
        </authorList>
    </citation>
    <scope>NUCLEOTIDE SEQUENCE [LARGE SCALE GENOMIC DNA]</scope>
    <source>
        <strain evidence="14">DSM 2933</strain>
    </source>
</reference>
<dbReference type="STRING" id="398512.Bccel_2564"/>
<evidence type="ECO:0000256" key="7">
    <source>
        <dbReference type="ARBA" id="ARBA00022777"/>
    </source>
</evidence>
<evidence type="ECO:0000256" key="2">
    <source>
        <dbReference type="ARBA" id="ARBA00012438"/>
    </source>
</evidence>
<evidence type="ECO:0000313" key="13">
    <source>
        <dbReference type="EMBL" id="KNY27293.1"/>
    </source>
</evidence>
<gene>
    <name evidence="13" type="ORF">Bccel_2564</name>
</gene>
<dbReference type="InterPro" id="IPR036061">
    <property type="entry name" value="CheW-like_dom_sf"/>
</dbReference>
<organism evidence="13 14">
    <name type="scientific">Pseudobacteroides cellulosolvens ATCC 35603 = DSM 2933</name>
    <dbReference type="NCBI Taxonomy" id="398512"/>
    <lineage>
        <taxon>Bacteria</taxon>
        <taxon>Bacillati</taxon>
        <taxon>Bacillota</taxon>
        <taxon>Clostridia</taxon>
        <taxon>Eubacteriales</taxon>
        <taxon>Oscillospiraceae</taxon>
        <taxon>Pseudobacteroides</taxon>
    </lineage>
</organism>
<dbReference type="InterPro" id="IPR036097">
    <property type="entry name" value="HisK_dim/P_sf"/>
</dbReference>
<feature type="domain" description="CheW-like" evidence="12">
    <location>
        <begin position="238"/>
        <end position="371"/>
    </location>
</feature>
<dbReference type="PRINTS" id="PR00344">
    <property type="entry name" value="BCTRLSENSOR"/>
</dbReference>
<evidence type="ECO:0000256" key="9">
    <source>
        <dbReference type="ARBA" id="ARBA00023012"/>
    </source>
</evidence>
<keyword evidence="5" id="KW-0597">Phosphoprotein</keyword>
<keyword evidence="7 13" id="KW-0418">Kinase</keyword>
<sequence>MDLVGELVISEAMVTSNPDLKGLSLENFNKAASQLKKITSELQDIVMSIRMVPLSATFQKMNRIVRDMCKKLDKDVDLEILGEETEVDKNIIENISDPLMHLIRNSIDHGIETREERIKNGKSLKGKITLEAKNEGGEVIIIVKDDGRGLNKEKILQKAIDNGLIQDTNKDISDREVFSMIFLPGFSTKENVTEFSGRGVGMDVVSNNIEKIGGAVNVDSTVGEGTTMTIRIPLTLAIIDGMNIRVSNSTYTIPITSIKESFRVKEDELITDPDGNEMIMVRGDCYPILRMHKLFNIKDSISNISEGITIMVESEMDTVCLFADELLGEQQVVVKALPQYIKKVKGIAGCTLLGEGTISLILDIAALVKGR</sequence>